<dbReference type="InterPro" id="IPR037229">
    <property type="entry name" value="Ribosomal_bL35_sf"/>
</dbReference>
<dbReference type="AlphaFoldDB" id="K2AYF4"/>
<gene>
    <name evidence="6" type="ORF">ACD_49C00013G0009</name>
</gene>
<dbReference type="GO" id="GO:1990904">
    <property type="term" value="C:ribonucleoprotein complex"/>
    <property type="evidence" value="ECO:0007669"/>
    <property type="project" value="UniProtKB-KW"/>
</dbReference>
<evidence type="ECO:0000256" key="4">
    <source>
        <dbReference type="ARBA" id="ARBA00035486"/>
    </source>
</evidence>
<dbReference type="PRINTS" id="PR00064">
    <property type="entry name" value="RIBOSOMALL35"/>
</dbReference>
<dbReference type="EMBL" id="AMFJ01021599">
    <property type="protein sequence ID" value="EKD66767.1"/>
    <property type="molecule type" value="Genomic_DNA"/>
</dbReference>
<sequence>MKAKTHSWAKKRVKITGTGKYILAKSCKRHLLSDKSKKAKGREKYGKVSGTANVREMRQSLPNWL</sequence>
<comment type="similarity">
    <text evidence="1 5">Belongs to the bacterial ribosomal protein bL35 family.</text>
</comment>
<dbReference type="InterPro" id="IPR001706">
    <property type="entry name" value="Ribosomal_bL35"/>
</dbReference>
<keyword evidence="3 5" id="KW-0687">Ribonucleoprotein</keyword>
<proteinExistence type="inferred from homology"/>
<keyword evidence="2 5" id="KW-0689">Ribosomal protein</keyword>
<evidence type="ECO:0000256" key="3">
    <source>
        <dbReference type="ARBA" id="ARBA00023274"/>
    </source>
</evidence>
<dbReference type="GO" id="GO:0005840">
    <property type="term" value="C:ribosome"/>
    <property type="evidence" value="ECO:0007669"/>
    <property type="project" value="UniProtKB-KW"/>
</dbReference>
<dbReference type="SUPFAM" id="SSF143034">
    <property type="entry name" value="L35p-like"/>
    <property type="match status" value="1"/>
</dbReference>
<comment type="caution">
    <text evidence="6">The sequence shown here is derived from an EMBL/GenBank/DDBJ whole genome shotgun (WGS) entry which is preliminary data.</text>
</comment>
<dbReference type="GO" id="GO:0006412">
    <property type="term" value="P:translation"/>
    <property type="evidence" value="ECO:0007669"/>
    <property type="project" value="InterPro"/>
</dbReference>
<dbReference type="GO" id="GO:0003735">
    <property type="term" value="F:structural constituent of ribosome"/>
    <property type="evidence" value="ECO:0007669"/>
    <property type="project" value="InterPro"/>
</dbReference>
<dbReference type="Pfam" id="PF01632">
    <property type="entry name" value="Ribosomal_L35p"/>
    <property type="match status" value="1"/>
</dbReference>
<dbReference type="InterPro" id="IPR021137">
    <property type="entry name" value="Ribosomal_bL35-like"/>
</dbReference>
<evidence type="ECO:0000256" key="1">
    <source>
        <dbReference type="ARBA" id="ARBA00006598"/>
    </source>
</evidence>
<name>K2AYF4_9BACT</name>
<dbReference type="Gene3D" id="4.10.410.60">
    <property type="match status" value="1"/>
</dbReference>
<reference evidence="6" key="1">
    <citation type="journal article" date="2012" name="Science">
        <title>Fermentation, hydrogen, and sulfur metabolism in multiple uncultivated bacterial phyla.</title>
        <authorList>
            <person name="Wrighton K.C."/>
            <person name="Thomas B.C."/>
            <person name="Sharon I."/>
            <person name="Miller C.S."/>
            <person name="Castelle C.J."/>
            <person name="VerBerkmoes N.C."/>
            <person name="Wilkins M.J."/>
            <person name="Hettich R.L."/>
            <person name="Lipton M.S."/>
            <person name="Williams K.H."/>
            <person name="Long P.E."/>
            <person name="Banfield J.F."/>
        </authorList>
    </citation>
    <scope>NUCLEOTIDE SEQUENCE [LARGE SCALE GENOMIC DNA]</scope>
</reference>
<evidence type="ECO:0000256" key="5">
    <source>
        <dbReference type="RuleBase" id="RU000568"/>
    </source>
</evidence>
<accession>K2AYF4</accession>
<protein>
    <recommendedName>
        <fullName evidence="4 5">50S ribosomal protein L35</fullName>
    </recommendedName>
</protein>
<organism evidence="6">
    <name type="scientific">uncultured bacterium</name>
    <name type="common">gcode 4</name>
    <dbReference type="NCBI Taxonomy" id="1234023"/>
    <lineage>
        <taxon>Bacteria</taxon>
        <taxon>environmental samples</taxon>
    </lineage>
</organism>
<evidence type="ECO:0000256" key="2">
    <source>
        <dbReference type="ARBA" id="ARBA00022980"/>
    </source>
</evidence>
<evidence type="ECO:0000313" key="6">
    <source>
        <dbReference type="EMBL" id="EKD66767.1"/>
    </source>
</evidence>